<evidence type="ECO:0000313" key="1">
    <source>
        <dbReference type="EMBL" id="GKV37243.1"/>
    </source>
</evidence>
<comment type="caution">
    <text evidence="1">The sequence shown here is derived from an EMBL/GenBank/DDBJ whole genome shotgun (WGS) entry which is preliminary data.</text>
</comment>
<keyword evidence="2" id="KW-1185">Reference proteome</keyword>
<sequence length="36" mass="4084">MRFEKYTCYVVKGRLAKENTAIPAIVNNQNLNIVAT</sequence>
<dbReference type="Proteomes" id="UP001054252">
    <property type="component" value="Unassembled WGS sequence"/>
</dbReference>
<organism evidence="1 2">
    <name type="scientific">Rubroshorea leprosula</name>
    <dbReference type="NCBI Taxonomy" id="152421"/>
    <lineage>
        <taxon>Eukaryota</taxon>
        <taxon>Viridiplantae</taxon>
        <taxon>Streptophyta</taxon>
        <taxon>Embryophyta</taxon>
        <taxon>Tracheophyta</taxon>
        <taxon>Spermatophyta</taxon>
        <taxon>Magnoliopsida</taxon>
        <taxon>eudicotyledons</taxon>
        <taxon>Gunneridae</taxon>
        <taxon>Pentapetalae</taxon>
        <taxon>rosids</taxon>
        <taxon>malvids</taxon>
        <taxon>Malvales</taxon>
        <taxon>Dipterocarpaceae</taxon>
        <taxon>Rubroshorea</taxon>
    </lineage>
</organism>
<reference evidence="1 2" key="1">
    <citation type="journal article" date="2021" name="Commun. Biol.">
        <title>The genome of Shorea leprosula (Dipterocarpaceae) highlights the ecological relevance of drought in aseasonal tropical rainforests.</title>
        <authorList>
            <person name="Ng K.K.S."/>
            <person name="Kobayashi M.J."/>
            <person name="Fawcett J.A."/>
            <person name="Hatakeyama M."/>
            <person name="Paape T."/>
            <person name="Ng C.H."/>
            <person name="Ang C.C."/>
            <person name="Tnah L.H."/>
            <person name="Lee C.T."/>
            <person name="Nishiyama T."/>
            <person name="Sese J."/>
            <person name="O'Brien M.J."/>
            <person name="Copetti D."/>
            <person name="Mohd Noor M.I."/>
            <person name="Ong R.C."/>
            <person name="Putra M."/>
            <person name="Sireger I.Z."/>
            <person name="Indrioko S."/>
            <person name="Kosugi Y."/>
            <person name="Izuno A."/>
            <person name="Isagi Y."/>
            <person name="Lee S.L."/>
            <person name="Shimizu K.K."/>
        </authorList>
    </citation>
    <scope>NUCLEOTIDE SEQUENCE [LARGE SCALE GENOMIC DNA]</scope>
    <source>
        <strain evidence="1">214</strain>
    </source>
</reference>
<name>A0AAV5LJC2_9ROSI</name>
<protein>
    <submittedName>
        <fullName evidence="1">Uncharacterized protein</fullName>
    </submittedName>
</protein>
<evidence type="ECO:0000313" key="2">
    <source>
        <dbReference type="Proteomes" id="UP001054252"/>
    </source>
</evidence>
<dbReference type="AlphaFoldDB" id="A0AAV5LJC2"/>
<accession>A0AAV5LJC2</accession>
<proteinExistence type="predicted"/>
<gene>
    <name evidence="1" type="ORF">SLEP1_g45297</name>
</gene>
<dbReference type="EMBL" id="BPVZ01000121">
    <property type="protein sequence ID" value="GKV37243.1"/>
    <property type="molecule type" value="Genomic_DNA"/>
</dbReference>